<keyword evidence="2" id="KW-1185">Reference proteome</keyword>
<dbReference type="EMBL" id="JAPDNT010000035">
    <property type="protein sequence ID" value="MCW3477317.1"/>
    <property type="molecule type" value="Genomic_DNA"/>
</dbReference>
<comment type="caution">
    <text evidence="1">The sequence shown here is derived from an EMBL/GenBank/DDBJ whole genome shotgun (WGS) entry which is preliminary data.</text>
</comment>
<dbReference type="Gene3D" id="1.10.1660.10">
    <property type="match status" value="1"/>
</dbReference>
<gene>
    <name evidence="1" type="ORF">OL599_22370</name>
</gene>
<dbReference type="Proteomes" id="UP001165679">
    <property type="component" value="Unassembled WGS sequence"/>
</dbReference>
<sequence>MMRLDAVVALFPDLDAVELSAWIERRWVRPDQASGNGWVFTEIDIARVRLVRDLRHEMDIAEDTIPLVLALMDQVYDLRRTLAAMARAIEDQPPDIRDAVLAALRRG</sequence>
<dbReference type="RefSeq" id="WP_264716257.1">
    <property type="nucleotide sequence ID" value="NZ_JAPDNT010000035.1"/>
</dbReference>
<organism evidence="1 2">
    <name type="scientific">Limobrevibacterium gyesilva</name>
    <dbReference type="NCBI Taxonomy" id="2991712"/>
    <lineage>
        <taxon>Bacteria</taxon>
        <taxon>Pseudomonadati</taxon>
        <taxon>Pseudomonadota</taxon>
        <taxon>Alphaproteobacteria</taxon>
        <taxon>Acetobacterales</taxon>
        <taxon>Acetobacteraceae</taxon>
        <taxon>Limobrevibacterium</taxon>
    </lineage>
</organism>
<dbReference type="AlphaFoldDB" id="A0AA42CJW8"/>
<proteinExistence type="predicted"/>
<protein>
    <submittedName>
        <fullName evidence="1">Chaperone modulator CbpM</fullName>
    </submittedName>
</protein>
<name>A0AA42CJW8_9PROT</name>
<evidence type="ECO:0000313" key="1">
    <source>
        <dbReference type="EMBL" id="MCW3477317.1"/>
    </source>
</evidence>
<evidence type="ECO:0000313" key="2">
    <source>
        <dbReference type="Proteomes" id="UP001165679"/>
    </source>
</evidence>
<accession>A0AA42CJW8</accession>
<reference evidence="1" key="2">
    <citation type="submission" date="2022-10" db="EMBL/GenBank/DDBJ databases">
        <authorList>
            <person name="Trinh H.N."/>
        </authorList>
    </citation>
    <scope>NUCLEOTIDE SEQUENCE</scope>
    <source>
        <strain evidence="1">RN2-1</strain>
    </source>
</reference>
<reference evidence="1" key="1">
    <citation type="submission" date="2022-09" db="EMBL/GenBank/DDBJ databases">
        <title>Rhodovastum sp. nov. RN2-1 isolated from soil in Seongnam, South Korea.</title>
        <authorList>
            <person name="Le N.T."/>
        </authorList>
    </citation>
    <scope>NUCLEOTIDE SEQUENCE</scope>
    <source>
        <strain evidence="1">RN2-1</strain>
    </source>
</reference>